<dbReference type="GO" id="GO:0006011">
    <property type="term" value="P:UDP-alpha-D-glucose metabolic process"/>
    <property type="evidence" value="ECO:0007669"/>
    <property type="project" value="InterPro"/>
</dbReference>
<evidence type="ECO:0000256" key="2">
    <source>
        <dbReference type="ARBA" id="ARBA00012415"/>
    </source>
</evidence>
<reference evidence="7 8" key="1">
    <citation type="journal article" date="2015" name="Nature">
        <title>rRNA introns, odd ribosomes, and small enigmatic genomes across a large radiation of phyla.</title>
        <authorList>
            <person name="Brown C.T."/>
            <person name="Hug L.A."/>
            <person name="Thomas B.C."/>
            <person name="Sharon I."/>
            <person name="Castelle C.J."/>
            <person name="Singh A."/>
            <person name="Wilkins M.J."/>
            <person name="Williams K.H."/>
            <person name="Banfield J.F."/>
        </authorList>
    </citation>
    <scope>NUCLEOTIDE SEQUENCE [LARGE SCALE GENOMIC DNA]</scope>
</reference>
<comment type="caution">
    <text evidence="7">The sequence shown here is derived from an EMBL/GenBank/DDBJ whole genome shotgun (WGS) entry which is preliminary data.</text>
</comment>
<dbReference type="Proteomes" id="UP000034366">
    <property type="component" value="Unassembled WGS sequence"/>
</dbReference>
<evidence type="ECO:0000256" key="4">
    <source>
        <dbReference type="ARBA" id="ARBA00022695"/>
    </source>
</evidence>
<accession>A0A0G0IEH1</accession>
<protein>
    <recommendedName>
        <fullName evidence="2">UTP--glucose-1-phosphate uridylyltransferase</fullName>
        <ecNumber evidence="2">2.7.7.9</ecNumber>
    </recommendedName>
</protein>
<dbReference type="SUPFAM" id="SSF53448">
    <property type="entry name" value="Nucleotide-diphospho-sugar transferases"/>
    <property type="match status" value="1"/>
</dbReference>
<keyword evidence="3 7" id="KW-0808">Transferase</keyword>
<comment type="similarity">
    <text evidence="1">Belongs to the UDPGP type 2 family.</text>
</comment>
<evidence type="ECO:0000259" key="6">
    <source>
        <dbReference type="Pfam" id="PF00483"/>
    </source>
</evidence>
<organism evidence="7 8">
    <name type="scientific">Candidatus Woesebacteria bacterium GW2011_GWD1_38_10</name>
    <dbReference type="NCBI Taxonomy" id="1618592"/>
    <lineage>
        <taxon>Bacteria</taxon>
        <taxon>Candidatus Woeseibacteriota</taxon>
    </lineage>
</organism>
<evidence type="ECO:0000313" key="7">
    <source>
        <dbReference type="EMBL" id="KKQ49400.1"/>
    </source>
</evidence>
<feature type="domain" description="Nucleotidyl transferase" evidence="6">
    <location>
        <begin position="8"/>
        <end position="233"/>
    </location>
</feature>
<dbReference type="Gene3D" id="3.90.550.10">
    <property type="entry name" value="Spore Coat Polysaccharide Biosynthesis Protein SpsA, Chain A"/>
    <property type="match status" value="1"/>
</dbReference>
<keyword evidence="4 7" id="KW-0548">Nucleotidyltransferase</keyword>
<dbReference type="EMBL" id="LBTW01000016">
    <property type="protein sequence ID" value="KKQ49400.1"/>
    <property type="molecule type" value="Genomic_DNA"/>
</dbReference>
<evidence type="ECO:0000256" key="1">
    <source>
        <dbReference type="ARBA" id="ARBA00006890"/>
    </source>
</evidence>
<dbReference type="EC" id="2.7.7.9" evidence="2"/>
<proteinExistence type="inferred from homology"/>
<dbReference type="GO" id="GO:0003983">
    <property type="term" value="F:UTP:glucose-1-phosphate uridylyltransferase activity"/>
    <property type="evidence" value="ECO:0007669"/>
    <property type="project" value="UniProtKB-EC"/>
</dbReference>
<dbReference type="InterPro" id="IPR005771">
    <property type="entry name" value="GalU_uridylyltTrfase_bac/arc"/>
</dbReference>
<dbReference type="AlphaFoldDB" id="A0A0G0IEH1"/>
<dbReference type="PANTHER" id="PTHR43197:SF1">
    <property type="entry name" value="UTP--GLUCOSE-1-PHOSPHATE URIDYLYLTRANSFERASE"/>
    <property type="match status" value="1"/>
</dbReference>
<sequence>MKKIVKTAVIAIGGQGSRMAPITTVIPKQLVPIIDKPVIQYVLEEVVSTKISRIIFVGFRNRKTRLIIDYLKKSNQVSLKELFNRIRVDIVYVGSNTLGDAIPIRAVKRYIKNEPFLVLWSDSFALAKDLRMHKLIEVYNKYQEPVISLLKIGKRETDLYAIARIKKIDSKVVVVEELLEKPGPRLAPSEYAAPNGFILDNRIFPYINKLKANNKGISVIDAINKYCKKNVVYGSIFNKPFFEAGNKLDVLISNIRLPLIRKDLKNIASKVKEYLKAY</sequence>
<dbReference type="PANTHER" id="PTHR43197">
    <property type="entry name" value="UTP--GLUCOSE-1-PHOSPHATE URIDYLYLTRANSFERASE"/>
    <property type="match status" value="1"/>
</dbReference>
<evidence type="ECO:0000313" key="8">
    <source>
        <dbReference type="Proteomes" id="UP000034366"/>
    </source>
</evidence>
<evidence type="ECO:0000256" key="3">
    <source>
        <dbReference type="ARBA" id="ARBA00022679"/>
    </source>
</evidence>
<dbReference type="InterPro" id="IPR005835">
    <property type="entry name" value="NTP_transferase_dom"/>
</dbReference>
<dbReference type="Pfam" id="PF00483">
    <property type="entry name" value="NTP_transferase"/>
    <property type="match status" value="1"/>
</dbReference>
<evidence type="ECO:0000256" key="5">
    <source>
        <dbReference type="ARBA" id="ARBA00048128"/>
    </source>
</evidence>
<comment type="catalytic activity">
    <reaction evidence="5">
        <text>alpha-D-glucose 1-phosphate + UTP + H(+) = UDP-alpha-D-glucose + diphosphate</text>
        <dbReference type="Rhea" id="RHEA:19889"/>
        <dbReference type="ChEBI" id="CHEBI:15378"/>
        <dbReference type="ChEBI" id="CHEBI:33019"/>
        <dbReference type="ChEBI" id="CHEBI:46398"/>
        <dbReference type="ChEBI" id="CHEBI:58601"/>
        <dbReference type="ChEBI" id="CHEBI:58885"/>
        <dbReference type="EC" id="2.7.7.9"/>
    </reaction>
</comment>
<gene>
    <name evidence="7" type="ORF">US67_C0016G0005</name>
</gene>
<name>A0A0G0IEH1_9BACT</name>
<dbReference type="InterPro" id="IPR029044">
    <property type="entry name" value="Nucleotide-diphossugar_trans"/>
</dbReference>